<evidence type="ECO:0000259" key="7">
    <source>
        <dbReference type="Pfam" id="PF18101"/>
    </source>
</evidence>
<keyword evidence="9" id="KW-1185">Reference proteome</keyword>
<gene>
    <name evidence="8" type="ORF">OSTQU699_LOCUS785</name>
</gene>
<dbReference type="GO" id="GO:0000932">
    <property type="term" value="C:P-body"/>
    <property type="evidence" value="ECO:0007669"/>
    <property type="project" value="TreeGrafter"/>
</dbReference>
<dbReference type="GO" id="GO:0008143">
    <property type="term" value="F:poly(A) binding"/>
    <property type="evidence" value="ECO:0007669"/>
    <property type="project" value="TreeGrafter"/>
</dbReference>
<evidence type="ECO:0000313" key="9">
    <source>
        <dbReference type="Proteomes" id="UP000708148"/>
    </source>
</evidence>
<keyword evidence="2" id="KW-0963">Cytoplasm</keyword>
<dbReference type="GO" id="GO:0000289">
    <property type="term" value="P:nuclear-transcribed mRNA poly(A) tail shortening"/>
    <property type="evidence" value="ECO:0007669"/>
    <property type="project" value="InterPro"/>
</dbReference>
<evidence type="ECO:0000256" key="6">
    <source>
        <dbReference type="ARBA" id="ARBA00023054"/>
    </source>
</evidence>
<dbReference type="OrthoDB" id="204958at2759"/>
<name>A0A8S1ILN8_9CHLO</name>
<dbReference type="Proteomes" id="UP000708148">
    <property type="component" value="Unassembled WGS sequence"/>
</dbReference>
<dbReference type="AlphaFoldDB" id="A0A8S1ILN8"/>
<feature type="domain" description="Pan3 C-terminal knob" evidence="7">
    <location>
        <begin position="36"/>
        <end position="122"/>
    </location>
</feature>
<dbReference type="GO" id="GO:0006397">
    <property type="term" value="P:mRNA processing"/>
    <property type="evidence" value="ECO:0007669"/>
    <property type="project" value="UniProtKB-KW"/>
</dbReference>
<dbReference type="Pfam" id="PF18101">
    <property type="entry name" value="Pan3_CK"/>
    <property type="match status" value="1"/>
</dbReference>
<dbReference type="Gene3D" id="1.10.287.3700">
    <property type="match status" value="1"/>
</dbReference>
<comment type="subcellular location">
    <subcellularLocation>
        <location evidence="1">Cytoplasm</location>
    </subcellularLocation>
</comment>
<organism evidence="8 9">
    <name type="scientific">Ostreobium quekettii</name>
    <dbReference type="NCBI Taxonomy" id="121088"/>
    <lineage>
        <taxon>Eukaryota</taxon>
        <taxon>Viridiplantae</taxon>
        <taxon>Chlorophyta</taxon>
        <taxon>core chlorophytes</taxon>
        <taxon>Ulvophyceae</taxon>
        <taxon>TCBD clade</taxon>
        <taxon>Bryopsidales</taxon>
        <taxon>Ostreobineae</taxon>
        <taxon>Ostreobiaceae</taxon>
        <taxon>Ostreobium</taxon>
    </lineage>
</organism>
<proteinExistence type="predicted"/>
<keyword evidence="5" id="KW-0067">ATP-binding</keyword>
<evidence type="ECO:0000313" key="8">
    <source>
        <dbReference type="EMBL" id="CAD7695424.1"/>
    </source>
</evidence>
<dbReference type="InterPro" id="IPR041332">
    <property type="entry name" value="Pan3_CK"/>
</dbReference>
<keyword evidence="4" id="KW-0547">Nucleotide-binding</keyword>
<evidence type="ECO:0000256" key="3">
    <source>
        <dbReference type="ARBA" id="ARBA00022664"/>
    </source>
</evidence>
<reference evidence="8" key="1">
    <citation type="submission" date="2020-12" db="EMBL/GenBank/DDBJ databases">
        <authorList>
            <person name="Iha C."/>
        </authorList>
    </citation>
    <scope>NUCLEOTIDE SEQUENCE</scope>
</reference>
<keyword evidence="6" id="KW-0175">Coiled coil</keyword>
<comment type="caution">
    <text evidence="8">The sequence shown here is derived from an EMBL/GenBank/DDBJ whole genome shotgun (WGS) entry which is preliminary data.</text>
</comment>
<dbReference type="FunFam" id="1.10.287.3700:FF:000001">
    <property type="entry name" value="PAN2-PAN3 deadenylation complex subunit PAN3"/>
    <property type="match status" value="1"/>
</dbReference>
<evidence type="ECO:0000256" key="2">
    <source>
        <dbReference type="ARBA" id="ARBA00022490"/>
    </source>
</evidence>
<evidence type="ECO:0000256" key="4">
    <source>
        <dbReference type="ARBA" id="ARBA00022741"/>
    </source>
</evidence>
<accession>A0A8S1ILN8</accession>
<sequence length="132" mass="14858">MNVSQNRISAWHHPVAFGGRIVALLCSGPFAYHVVAPLVFQDSDWSETGDRYLLKLFRDFVFHQSRKDGTPIIDWGHIVECLNKVDAGVPENIVLLSRDEKQMLVVSYGDIKKCVETSFEQLKGKAESGRPV</sequence>
<dbReference type="EMBL" id="CAJHUC010000342">
    <property type="protein sequence ID" value="CAD7695424.1"/>
    <property type="molecule type" value="Genomic_DNA"/>
</dbReference>
<evidence type="ECO:0000256" key="5">
    <source>
        <dbReference type="ARBA" id="ARBA00022840"/>
    </source>
</evidence>
<protein>
    <recommendedName>
        <fullName evidence="7">Pan3 C-terminal knob domain-containing protein</fullName>
    </recommendedName>
</protein>
<keyword evidence="3" id="KW-0507">mRNA processing</keyword>
<dbReference type="PANTHER" id="PTHR12272:SF11">
    <property type="entry name" value="PAN2-PAN3 DEADENYLATION COMPLEX SUBUNIT PAN3"/>
    <property type="match status" value="1"/>
</dbReference>
<dbReference type="InterPro" id="IPR030844">
    <property type="entry name" value="PAN3"/>
</dbReference>
<dbReference type="GO" id="GO:0005524">
    <property type="term" value="F:ATP binding"/>
    <property type="evidence" value="ECO:0007669"/>
    <property type="project" value="UniProtKB-KW"/>
</dbReference>
<evidence type="ECO:0000256" key="1">
    <source>
        <dbReference type="ARBA" id="ARBA00004496"/>
    </source>
</evidence>
<dbReference type="PANTHER" id="PTHR12272">
    <property type="entry name" value="DEADENYLATION COMPLEX SUBUNIT PAN3"/>
    <property type="match status" value="1"/>
</dbReference>
<dbReference type="GO" id="GO:0031251">
    <property type="term" value="C:PAN complex"/>
    <property type="evidence" value="ECO:0007669"/>
    <property type="project" value="InterPro"/>
</dbReference>